<dbReference type="PANTHER" id="PTHR28075">
    <property type="entry name" value="CHROMOSOME 16, WHOLE GENOME SHOTGUN SEQUENCE"/>
    <property type="match status" value="1"/>
</dbReference>
<dbReference type="InParanoid" id="A5DTY4"/>
<keyword evidence="2" id="KW-1185">Reference proteome</keyword>
<dbReference type="HOGENOM" id="CLU_151392_0_0_1"/>
<dbReference type="EMBL" id="CH981524">
    <property type="protein sequence ID" value="EDK42642.1"/>
    <property type="molecule type" value="Genomic_DNA"/>
</dbReference>
<proteinExistence type="predicted"/>
<dbReference type="KEGG" id="lel:PVL30_000789"/>
<sequence length="104" mass="12204">MIKLGKLTHYSIDLVLISIILAGIHRNTGLQFDVSHFSSIDFRRWFGNYLSFGETCYDYVVSFLKMTGYFKQRNLILDKLQNEGAEFIKRQTGRDINDFKQNEN</sequence>
<dbReference type="FunCoup" id="A5DTY4">
    <property type="interactions" value="1"/>
</dbReference>
<dbReference type="GeneID" id="5234766"/>
<dbReference type="OMA" id="MIQGTVV"/>
<organism evidence="1 2">
    <name type="scientific">Lodderomyces elongisporus (strain ATCC 11503 / CBS 2605 / JCM 1781 / NBRC 1676 / NRRL YB-4239)</name>
    <name type="common">Yeast</name>
    <name type="synonym">Saccharomyces elongisporus</name>
    <dbReference type="NCBI Taxonomy" id="379508"/>
    <lineage>
        <taxon>Eukaryota</taxon>
        <taxon>Fungi</taxon>
        <taxon>Dikarya</taxon>
        <taxon>Ascomycota</taxon>
        <taxon>Saccharomycotina</taxon>
        <taxon>Pichiomycetes</taxon>
        <taxon>Debaryomycetaceae</taxon>
        <taxon>Candida/Lodderomyces clade</taxon>
        <taxon>Lodderomyces</taxon>
    </lineage>
</organism>
<name>A5DTY4_LODEL</name>
<dbReference type="eggNOG" id="ENOG502SA6M">
    <property type="taxonomic scope" value="Eukaryota"/>
</dbReference>
<reference evidence="1 2" key="1">
    <citation type="journal article" date="2009" name="Nature">
        <title>Evolution of pathogenicity and sexual reproduction in eight Candida genomes.</title>
        <authorList>
            <person name="Butler G."/>
            <person name="Rasmussen M.D."/>
            <person name="Lin M.F."/>
            <person name="Santos M.A."/>
            <person name="Sakthikumar S."/>
            <person name="Munro C.A."/>
            <person name="Rheinbay E."/>
            <person name="Grabherr M."/>
            <person name="Forche A."/>
            <person name="Reedy J.L."/>
            <person name="Agrafioti I."/>
            <person name="Arnaud M.B."/>
            <person name="Bates S."/>
            <person name="Brown A.J."/>
            <person name="Brunke S."/>
            <person name="Costanzo M.C."/>
            <person name="Fitzpatrick D.A."/>
            <person name="de Groot P.W."/>
            <person name="Harris D."/>
            <person name="Hoyer L.L."/>
            <person name="Hube B."/>
            <person name="Klis F.M."/>
            <person name="Kodira C."/>
            <person name="Lennard N."/>
            <person name="Logue M.E."/>
            <person name="Martin R."/>
            <person name="Neiman A.M."/>
            <person name="Nikolaou E."/>
            <person name="Quail M.A."/>
            <person name="Quinn J."/>
            <person name="Santos M.C."/>
            <person name="Schmitzberger F.F."/>
            <person name="Sherlock G."/>
            <person name="Shah P."/>
            <person name="Silverstein K.A."/>
            <person name="Skrzypek M.S."/>
            <person name="Soll D."/>
            <person name="Staggs R."/>
            <person name="Stansfield I."/>
            <person name="Stumpf M.P."/>
            <person name="Sudbery P.E."/>
            <person name="Srikantha T."/>
            <person name="Zeng Q."/>
            <person name="Berman J."/>
            <person name="Berriman M."/>
            <person name="Heitman J."/>
            <person name="Gow N.A."/>
            <person name="Lorenz M.C."/>
            <person name="Birren B.W."/>
            <person name="Kellis M."/>
            <person name="Cuomo C.A."/>
        </authorList>
    </citation>
    <scope>NUCLEOTIDE SEQUENCE [LARGE SCALE GENOMIC DNA]</scope>
    <source>
        <strain evidence="2">ATCC 11503 / BCRC 21390 / CBS 2605 / JCM 1781 / NBRC 1676 / NRRL YB-4239</strain>
    </source>
</reference>
<dbReference type="AlphaFoldDB" id="A5DTY4"/>
<dbReference type="InterPro" id="IPR013726">
    <property type="entry name" value="Mitofissin"/>
</dbReference>
<dbReference type="VEuPathDB" id="FungiDB:LELG_00820"/>
<dbReference type="GO" id="GO:0005737">
    <property type="term" value="C:cytoplasm"/>
    <property type="evidence" value="ECO:0007669"/>
    <property type="project" value="TreeGrafter"/>
</dbReference>
<evidence type="ECO:0000313" key="2">
    <source>
        <dbReference type="Proteomes" id="UP000001996"/>
    </source>
</evidence>
<accession>A5DTY4</accession>
<dbReference type="PANTHER" id="PTHR28075:SF1">
    <property type="entry name" value="DUF1748-DOMAIN-CONTAINING PROTEIN"/>
    <property type="match status" value="1"/>
</dbReference>
<gene>
    <name evidence="1" type="ORF">LELG_00820</name>
</gene>
<dbReference type="Proteomes" id="UP000001996">
    <property type="component" value="Unassembled WGS sequence"/>
</dbReference>
<dbReference type="OrthoDB" id="16824at2759"/>
<evidence type="ECO:0008006" key="3">
    <source>
        <dbReference type="Google" id="ProtNLM"/>
    </source>
</evidence>
<protein>
    <recommendedName>
        <fullName evidence="3">DUF1748-domain-containing protein</fullName>
    </recommendedName>
</protein>
<dbReference type="Pfam" id="PF08520">
    <property type="entry name" value="Mitofissin"/>
    <property type="match status" value="1"/>
</dbReference>
<evidence type="ECO:0000313" key="1">
    <source>
        <dbReference type="EMBL" id="EDK42642.1"/>
    </source>
</evidence>